<dbReference type="EMBL" id="CP033928">
    <property type="protein sequence ID" value="AZA62269.1"/>
    <property type="molecule type" value="Genomic_DNA"/>
</dbReference>
<proteinExistence type="predicted"/>
<dbReference type="InterPro" id="IPR014144">
    <property type="entry name" value="LigD_PE_domain"/>
</dbReference>
<dbReference type="Pfam" id="PF13298">
    <property type="entry name" value="LigD_N"/>
    <property type="match status" value="1"/>
</dbReference>
<sequence length="200" mass="22973">MALKDYNDKRKFDETTEPKGKTKKSDDKLIFVIQRHAASRLHYDFRLEMEGVLKSWAVPKGPSLNPDDKRLAMMVEDHPYDYKDFEGNIPEGNYGAGQVEVWDSGTYEPLDQASKLSDEKELLKELKSGSLKFILHGKKLKGEFALVKMKNTDNNAWLLIKHKDKFAKDEYDAEENVSPKSLVSKFLEEKKSPKSSKKKS</sequence>
<feature type="region of interest" description="Disordered" evidence="1">
    <location>
        <begin position="1"/>
        <end position="24"/>
    </location>
</feature>
<protein>
    <submittedName>
        <fullName evidence="3">3'-phosphoesterase</fullName>
    </submittedName>
    <submittedName>
        <fullName evidence="4">Bifunctional non-homologous end joining protein LigD</fullName>
    </submittedName>
    <submittedName>
        <fullName evidence="5">DNA ligase-like protein Rv0938/MT0965</fullName>
    </submittedName>
</protein>
<feature type="domain" description="DNA ligase D 3'-phosphoesterase" evidence="2">
    <location>
        <begin position="34"/>
        <end position="148"/>
    </location>
</feature>
<dbReference type="OrthoDB" id="9802472at2"/>
<evidence type="ECO:0000313" key="6">
    <source>
        <dbReference type="Proteomes" id="UP000185725"/>
    </source>
</evidence>
<keyword evidence="5" id="KW-0436">Ligase</keyword>
<dbReference type="EMBL" id="UFVS01000002">
    <property type="protein sequence ID" value="SUY53818.1"/>
    <property type="molecule type" value="Genomic_DNA"/>
</dbReference>
<evidence type="ECO:0000313" key="5">
    <source>
        <dbReference type="EMBL" id="SUY53818.1"/>
    </source>
</evidence>
<evidence type="ECO:0000259" key="2">
    <source>
        <dbReference type="Pfam" id="PF13298"/>
    </source>
</evidence>
<dbReference type="AlphaFoldDB" id="A0A381JSY5"/>
<evidence type="ECO:0000313" key="7">
    <source>
        <dbReference type="Proteomes" id="UP000255231"/>
    </source>
</evidence>
<dbReference type="NCBIfam" id="TIGR02777">
    <property type="entry name" value="LigD_PE_dom"/>
    <property type="match status" value="1"/>
</dbReference>
<accession>A0A381JSY5</accession>
<dbReference type="GeneID" id="303675777"/>
<dbReference type="EMBL" id="FTMF01000005">
    <property type="protein sequence ID" value="SIQ47514.1"/>
    <property type="molecule type" value="Genomic_DNA"/>
</dbReference>
<evidence type="ECO:0000256" key="1">
    <source>
        <dbReference type="SAM" id="MobiDB-lite"/>
    </source>
</evidence>
<dbReference type="PANTHER" id="PTHR39465:SF1">
    <property type="entry name" value="DNA LIGASE D 3'-PHOSPHOESTERASE DOMAIN-CONTAINING PROTEIN"/>
    <property type="match status" value="1"/>
</dbReference>
<dbReference type="Proteomes" id="UP000185725">
    <property type="component" value="Unassembled WGS sequence"/>
</dbReference>
<dbReference type="Proteomes" id="UP000269076">
    <property type="component" value="Chromosome"/>
</dbReference>
<organism evidence="5 7">
    <name type="scientific">Chryseobacterium indoltheticum</name>
    <dbReference type="NCBI Taxonomy" id="254"/>
    <lineage>
        <taxon>Bacteria</taxon>
        <taxon>Pseudomonadati</taxon>
        <taxon>Bacteroidota</taxon>
        <taxon>Flavobacteriia</taxon>
        <taxon>Flavobacteriales</taxon>
        <taxon>Weeksellaceae</taxon>
        <taxon>Chryseobacterium group</taxon>
        <taxon>Chryseobacterium</taxon>
    </lineage>
</organism>
<dbReference type="GO" id="GO:0016874">
    <property type="term" value="F:ligase activity"/>
    <property type="evidence" value="ECO:0007669"/>
    <property type="project" value="UniProtKB-KW"/>
</dbReference>
<dbReference type="Proteomes" id="UP000255231">
    <property type="component" value="Unassembled WGS sequence"/>
</dbReference>
<reference evidence="4 6" key="1">
    <citation type="submission" date="2017-01" db="EMBL/GenBank/DDBJ databases">
        <authorList>
            <person name="Varghese N."/>
            <person name="Submissions S."/>
        </authorList>
    </citation>
    <scope>NUCLEOTIDE SEQUENCE [LARGE SCALE GENOMIC DNA]</scope>
    <source>
        <strain evidence="4 6">ATCC 27950</strain>
    </source>
</reference>
<reference evidence="3 8" key="3">
    <citation type="submission" date="2018-11" db="EMBL/GenBank/DDBJ databases">
        <title>Proposal to divide the Flavobacteriaceae and reorganize its genera based on Amino Acid Identity values calculated from whole genome sequences.</title>
        <authorList>
            <person name="Nicholson A.C."/>
            <person name="Gulvik C.A."/>
            <person name="Whitney A.M."/>
            <person name="Humrighouse B.W."/>
            <person name="Bell M."/>
            <person name="Holmes B."/>
            <person name="Steigerwalt A."/>
            <person name="Villarma A."/>
            <person name="Sheth M."/>
            <person name="Batra D."/>
            <person name="Pryor J."/>
            <person name="Bernardet J.-F."/>
            <person name="Hugo C."/>
            <person name="Kampfer P."/>
            <person name="Newman J."/>
            <person name="Mcquiston J.R."/>
        </authorList>
    </citation>
    <scope>NUCLEOTIDE SEQUENCE [LARGE SCALE GENOMIC DNA]</scope>
    <source>
        <strain evidence="3 8">G0211</strain>
    </source>
</reference>
<dbReference type="RefSeq" id="WP_076560246.1">
    <property type="nucleotide sequence ID" value="NZ_CP033928.1"/>
</dbReference>
<gene>
    <name evidence="3" type="ORF">EG340_15045</name>
    <name evidence="5" type="ORF">NCTC13560_03769</name>
    <name evidence="4" type="ORF">SAMN05421682_105147</name>
</gene>
<evidence type="ECO:0000313" key="4">
    <source>
        <dbReference type="EMBL" id="SIQ47514.1"/>
    </source>
</evidence>
<name>A0A381JSY5_9FLAO</name>
<evidence type="ECO:0000313" key="8">
    <source>
        <dbReference type="Proteomes" id="UP000269076"/>
    </source>
</evidence>
<dbReference type="KEGG" id="cil:EG358_18925"/>
<feature type="region of interest" description="Disordered" evidence="1">
    <location>
        <begin position="174"/>
        <end position="200"/>
    </location>
</feature>
<dbReference type="PANTHER" id="PTHR39465">
    <property type="entry name" value="DNA LIGASE D, 3'-PHOSPHOESTERASE DOMAIN"/>
    <property type="match status" value="1"/>
</dbReference>
<reference evidence="5 7" key="2">
    <citation type="submission" date="2018-06" db="EMBL/GenBank/DDBJ databases">
        <authorList>
            <consortium name="Pathogen Informatics"/>
            <person name="Doyle S."/>
        </authorList>
    </citation>
    <scope>NUCLEOTIDE SEQUENCE [LARGE SCALE GENOMIC DNA]</scope>
    <source>
        <strain evidence="5 7">NCTC13560</strain>
    </source>
</reference>
<keyword evidence="6" id="KW-1185">Reference proteome</keyword>
<evidence type="ECO:0000313" key="3">
    <source>
        <dbReference type="EMBL" id="AZA62269.1"/>
    </source>
</evidence>